<sequence>MIRIEGVHVMKRSTFVALFMGASLALGSVTAMAADAPPAATTADEFIRGLVAPPPAPGAGVRTRGIALGTGAAPAAPATATAPAATAPAARPRVRFQVEFAFNSAELSPRATQILNELGRALSSPDLSPFRFQLSGHTDATGRADYNVDLSRRRAQAVRDYLVQNFSIPAARLDTIGLGSQMLLDTANPASGVNRRVEITNLGS</sequence>
<evidence type="ECO:0000313" key="7">
    <source>
        <dbReference type="EMBL" id="NYZ18215.1"/>
    </source>
</evidence>
<dbReference type="Gene3D" id="3.30.1330.60">
    <property type="entry name" value="OmpA-like domain"/>
    <property type="match status" value="1"/>
</dbReference>
<evidence type="ECO:0000256" key="5">
    <source>
        <dbReference type="SAM" id="SignalP"/>
    </source>
</evidence>
<feature type="signal peptide" evidence="5">
    <location>
        <begin position="1"/>
        <end position="33"/>
    </location>
</feature>
<keyword evidence="8" id="KW-1185">Reference proteome</keyword>
<dbReference type="InterPro" id="IPR036737">
    <property type="entry name" value="OmpA-like_sf"/>
</dbReference>
<dbReference type="PANTHER" id="PTHR30329">
    <property type="entry name" value="STATOR ELEMENT OF FLAGELLAR MOTOR COMPLEX"/>
    <property type="match status" value="1"/>
</dbReference>
<dbReference type="SUPFAM" id="SSF103088">
    <property type="entry name" value="OmpA-like"/>
    <property type="match status" value="1"/>
</dbReference>
<dbReference type="InterPro" id="IPR006664">
    <property type="entry name" value="OMP_bac"/>
</dbReference>
<accession>A0ABX2T6D9</accession>
<keyword evidence="2 4" id="KW-0472">Membrane</keyword>
<dbReference type="InterPro" id="IPR050330">
    <property type="entry name" value="Bact_OuterMem_StrucFunc"/>
</dbReference>
<evidence type="ECO:0000256" key="3">
    <source>
        <dbReference type="ARBA" id="ARBA00023237"/>
    </source>
</evidence>
<evidence type="ECO:0000256" key="1">
    <source>
        <dbReference type="ARBA" id="ARBA00004442"/>
    </source>
</evidence>
<feature type="domain" description="OmpA-like" evidence="6">
    <location>
        <begin position="87"/>
        <end position="204"/>
    </location>
</feature>
<evidence type="ECO:0000313" key="8">
    <source>
        <dbReference type="Proteomes" id="UP000584642"/>
    </source>
</evidence>
<dbReference type="PRINTS" id="PR01021">
    <property type="entry name" value="OMPADOMAIN"/>
</dbReference>
<dbReference type="PROSITE" id="PS51123">
    <property type="entry name" value="OMPA_2"/>
    <property type="match status" value="1"/>
</dbReference>
<reference evidence="7 8" key="1">
    <citation type="submission" date="2020-05" db="EMBL/GenBank/DDBJ databases">
        <title>Azospirillum oleiclasticum sp. nov, a nitrogen-fixing and heavy crude oil-emulsifying bacterium isolated from the crude oil of Yumen Oilfield.</title>
        <authorList>
            <person name="Wu D."/>
            <person name="Cai M."/>
            <person name="Zhang X."/>
        </authorList>
    </citation>
    <scope>NUCLEOTIDE SEQUENCE [LARGE SCALE GENOMIC DNA]</scope>
    <source>
        <strain evidence="7 8">ROY-1-1-2</strain>
    </source>
</reference>
<dbReference type="PANTHER" id="PTHR30329:SF21">
    <property type="entry name" value="LIPOPROTEIN YIAD-RELATED"/>
    <property type="match status" value="1"/>
</dbReference>
<proteinExistence type="predicted"/>
<protein>
    <submittedName>
        <fullName evidence="7">OmpA family protein</fullName>
    </submittedName>
</protein>
<feature type="chain" id="PRO_5046954860" evidence="5">
    <location>
        <begin position="34"/>
        <end position="204"/>
    </location>
</feature>
<keyword evidence="5" id="KW-0732">Signal</keyword>
<dbReference type="EMBL" id="JABFDB010000001">
    <property type="protein sequence ID" value="NYZ18215.1"/>
    <property type="molecule type" value="Genomic_DNA"/>
</dbReference>
<organism evidence="7 8">
    <name type="scientific">Azospirillum oleiclasticum</name>
    <dbReference type="NCBI Taxonomy" id="2735135"/>
    <lineage>
        <taxon>Bacteria</taxon>
        <taxon>Pseudomonadati</taxon>
        <taxon>Pseudomonadota</taxon>
        <taxon>Alphaproteobacteria</taxon>
        <taxon>Rhodospirillales</taxon>
        <taxon>Azospirillaceae</taxon>
        <taxon>Azospirillum</taxon>
    </lineage>
</organism>
<evidence type="ECO:0000259" key="6">
    <source>
        <dbReference type="PROSITE" id="PS51123"/>
    </source>
</evidence>
<dbReference type="CDD" id="cd07185">
    <property type="entry name" value="OmpA_C-like"/>
    <property type="match status" value="1"/>
</dbReference>
<comment type="caution">
    <text evidence="7">The sequence shown here is derived from an EMBL/GenBank/DDBJ whole genome shotgun (WGS) entry which is preliminary data.</text>
</comment>
<dbReference type="Pfam" id="PF00691">
    <property type="entry name" value="OmpA"/>
    <property type="match status" value="1"/>
</dbReference>
<keyword evidence="3" id="KW-0998">Cell outer membrane</keyword>
<name>A0ABX2T6D9_9PROT</name>
<evidence type="ECO:0000256" key="4">
    <source>
        <dbReference type="PROSITE-ProRule" id="PRU00473"/>
    </source>
</evidence>
<comment type="subcellular location">
    <subcellularLocation>
        <location evidence="1">Cell outer membrane</location>
    </subcellularLocation>
</comment>
<evidence type="ECO:0000256" key="2">
    <source>
        <dbReference type="ARBA" id="ARBA00023136"/>
    </source>
</evidence>
<dbReference type="Proteomes" id="UP000584642">
    <property type="component" value="Unassembled WGS sequence"/>
</dbReference>
<dbReference type="InterPro" id="IPR006665">
    <property type="entry name" value="OmpA-like"/>
</dbReference>
<gene>
    <name evidence="7" type="ORF">HND93_00710</name>
</gene>